<evidence type="ECO:0000313" key="1">
    <source>
        <dbReference type="EMBL" id="GAI59347.1"/>
    </source>
</evidence>
<organism evidence="1">
    <name type="scientific">marine sediment metagenome</name>
    <dbReference type="NCBI Taxonomy" id="412755"/>
    <lineage>
        <taxon>unclassified sequences</taxon>
        <taxon>metagenomes</taxon>
        <taxon>ecological metagenomes</taxon>
    </lineage>
</organism>
<dbReference type="EMBL" id="BARW01004003">
    <property type="protein sequence ID" value="GAI59347.1"/>
    <property type="molecule type" value="Genomic_DNA"/>
</dbReference>
<name>X1PSX4_9ZZZZ</name>
<comment type="caution">
    <text evidence="1">The sequence shown here is derived from an EMBL/GenBank/DDBJ whole genome shotgun (WGS) entry which is preliminary data.</text>
</comment>
<accession>X1PSX4</accession>
<reference evidence="1" key="1">
    <citation type="journal article" date="2014" name="Front. Microbiol.">
        <title>High frequency of phylogenetically diverse reductive dehalogenase-homologous genes in deep subseafloor sedimentary metagenomes.</title>
        <authorList>
            <person name="Kawai M."/>
            <person name="Futagami T."/>
            <person name="Toyoda A."/>
            <person name="Takaki Y."/>
            <person name="Nishi S."/>
            <person name="Hori S."/>
            <person name="Arai W."/>
            <person name="Tsubouchi T."/>
            <person name="Morono Y."/>
            <person name="Uchiyama I."/>
            <person name="Ito T."/>
            <person name="Fujiyama A."/>
            <person name="Inagaki F."/>
            <person name="Takami H."/>
        </authorList>
    </citation>
    <scope>NUCLEOTIDE SEQUENCE</scope>
    <source>
        <strain evidence="1">Expedition CK06-06</strain>
    </source>
</reference>
<dbReference type="AlphaFoldDB" id="X1PSX4"/>
<proteinExistence type="predicted"/>
<protein>
    <submittedName>
        <fullName evidence="1">Uncharacterized protein</fullName>
    </submittedName>
</protein>
<sequence length="63" mass="7039">MVTAFDTWKCHICGEERPNGKISVLTKPLIINGLACGEQNIRYCSDRQACVDGAKEFSFSKEE</sequence>
<gene>
    <name evidence="1" type="ORF">S12H4_09727</name>
</gene>